<dbReference type="Pfam" id="PF09844">
    <property type="entry name" value="DUF2071"/>
    <property type="match status" value="1"/>
</dbReference>
<dbReference type="PANTHER" id="PTHR39186">
    <property type="entry name" value="DUF2071 FAMILY PROTEIN"/>
    <property type="match status" value="1"/>
</dbReference>
<evidence type="ECO:0000313" key="1">
    <source>
        <dbReference type="EMBL" id="GID75126.1"/>
    </source>
</evidence>
<reference evidence="1 2" key="1">
    <citation type="submission" date="2021-01" db="EMBL/GenBank/DDBJ databases">
        <title>Whole genome shotgun sequence of Actinoplanes deccanensis NBRC 13994.</title>
        <authorList>
            <person name="Komaki H."/>
            <person name="Tamura T."/>
        </authorList>
    </citation>
    <scope>NUCLEOTIDE SEQUENCE [LARGE SCALE GENOMIC DNA]</scope>
    <source>
        <strain evidence="1 2">NBRC 13994</strain>
    </source>
</reference>
<sequence>MAAEPVTPATPRPLRRGLLAQRWTEVTFLHWPVDPAAVAPLLPAGTVPDALDGVSYAGLIGFRLQHPRIPYLGRFLETNVRLYSVDAQGRRGVVFRSMEASRLVPVLVARAALRLPYEWSRMRLTRDHDTVTYATRRRPRGRPASTMTVRVGPPVTTPSPLELFLTARWGLHTRAWGRTLHLSNEHPPWPLHHASLVSLSDGLLPAAGLPAPQGPPVSVLYSPGVPAVFGPTAAVRPEPSGRSRRR</sequence>
<dbReference type="InterPro" id="IPR018644">
    <property type="entry name" value="DUF2071"/>
</dbReference>
<dbReference type="SUPFAM" id="SSF160104">
    <property type="entry name" value="Acetoacetate decarboxylase-like"/>
    <property type="match status" value="1"/>
</dbReference>
<dbReference type="Gene3D" id="2.40.400.10">
    <property type="entry name" value="Acetoacetate decarboxylase-like"/>
    <property type="match status" value="1"/>
</dbReference>
<name>A0ABQ3Y577_9ACTN</name>
<evidence type="ECO:0008006" key="3">
    <source>
        <dbReference type="Google" id="ProtNLM"/>
    </source>
</evidence>
<proteinExistence type="predicted"/>
<gene>
    <name evidence="1" type="ORF">Ade02nite_37670</name>
</gene>
<dbReference type="InterPro" id="IPR023375">
    <property type="entry name" value="ADC_dom_sf"/>
</dbReference>
<dbReference type="PANTHER" id="PTHR39186:SF1">
    <property type="entry name" value="DUF2071 DOMAIN-CONTAINING PROTEIN"/>
    <property type="match status" value="1"/>
</dbReference>
<dbReference type="EMBL" id="BOMI01000070">
    <property type="protein sequence ID" value="GID75126.1"/>
    <property type="molecule type" value="Genomic_DNA"/>
</dbReference>
<evidence type="ECO:0000313" key="2">
    <source>
        <dbReference type="Proteomes" id="UP000609879"/>
    </source>
</evidence>
<organism evidence="1 2">
    <name type="scientific">Paractinoplanes deccanensis</name>
    <dbReference type="NCBI Taxonomy" id="113561"/>
    <lineage>
        <taxon>Bacteria</taxon>
        <taxon>Bacillati</taxon>
        <taxon>Actinomycetota</taxon>
        <taxon>Actinomycetes</taxon>
        <taxon>Micromonosporales</taxon>
        <taxon>Micromonosporaceae</taxon>
        <taxon>Paractinoplanes</taxon>
    </lineage>
</organism>
<protein>
    <recommendedName>
        <fullName evidence="3">DUF2071 domain-containing protein</fullName>
    </recommendedName>
</protein>
<dbReference type="Proteomes" id="UP000609879">
    <property type="component" value="Unassembled WGS sequence"/>
</dbReference>
<keyword evidence="2" id="KW-1185">Reference proteome</keyword>
<accession>A0ABQ3Y577</accession>
<comment type="caution">
    <text evidence="1">The sequence shown here is derived from an EMBL/GenBank/DDBJ whole genome shotgun (WGS) entry which is preliminary data.</text>
</comment>
<dbReference type="RefSeq" id="WP_203764917.1">
    <property type="nucleotide sequence ID" value="NZ_BAAABO010000036.1"/>
</dbReference>